<dbReference type="EMBL" id="QUNI01000010">
    <property type="protein sequence ID" value="REG96328.1"/>
    <property type="molecule type" value="Genomic_DNA"/>
</dbReference>
<sequence>MKYREELIEFLENGDLDKIMDWMGTKPSLDHTDIFRELQQIFWEIYDETGNPNILKQIQYYDTFIPAYEENVLNHKLAEANYVMAVQEQEKVMQRIIEATVGIRRYIMDCIINQEDNAEEMKELAQKIMASEKESGIYDENNWIEIL</sequence>
<dbReference type="AlphaFoldDB" id="A0A3E0EDG8"/>
<dbReference type="OrthoDB" id="1348656at2"/>
<name>A0A3E0EDG8_9FLAO</name>
<evidence type="ECO:0000313" key="2">
    <source>
        <dbReference type="Proteomes" id="UP000257136"/>
    </source>
</evidence>
<dbReference type="RefSeq" id="WP_115814247.1">
    <property type="nucleotide sequence ID" value="NZ_QUNI01000010.1"/>
</dbReference>
<accession>A0A3E0EDG8</accession>
<organism evidence="1 2">
    <name type="scientific">Flavobacterium aquicola</name>
    <dbReference type="NCBI Taxonomy" id="1682742"/>
    <lineage>
        <taxon>Bacteria</taxon>
        <taxon>Pseudomonadati</taxon>
        <taxon>Bacteroidota</taxon>
        <taxon>Flavobacteriia</taxon>
        <taxon>Flavobacteriales</taxon>
        <taxon>Flavobacteriaceae</taxon>
        <taxon>Flavobacterium</taxon>
    </lineage>
</organism>
<comment type="caution">
    <text evidence="1">The sequence shown here is derived from an EMBL/GenBank/DDBJ whole genome shotgun (WGS) entry which is preliminary data.</text>
</comment>
<reference evidence="1 2" key="1">
    <citation type="submission" date="2018-08" db="EMBL/GenBank/DDBJ databases">
        <title>Genomic Encyclopedia of Archaeal and Bacterial Type Strains, Phase II (KMG-II): from individual species to whole genera.</title>
        <authorList>
            <person name="Goeker M."/>
        </authorList>
    </citation>
    <scope>NUCLEOTIDE SEQUENCE [LARGE SCALE GENOMIC DNA]</scope>
    <source>
        <strain evidence="1 2">DSM 100880</strain>
    </source>
</reference>
<proteinExistence type="predicted"/>
<keyword evidence="2" id="KW-1185">Reference proteome</keyword>
<dbReference type="Proteomes" id="UP000257136">
    <property type="component" value="Unassembled WGS sequence"/>
</dbReference>
<protein>
    <submittedName>
        <fullName evidence="1">Uncharacterized protein</fullName>
    </submittedName>
</protein>
<evidence type="ECO:0000313" key="1">
    <source>
        <dbReference type="EMBL" id="REG96328.1"/>
    </source>
</evidence>
<gene>
    <name evidence="1" type="ORF">C8P67_110155</name>
</gene>